<feature type="compositionally biased region" description="Basic and acidic residues" evidence="1">
    <location>
        <begin position="74"/>
        <end position="88"/>
    </location>
</feature>
<accession>A0ABY3XG22</accession>
<protein>
    <submittedName>
        <fullName evidence="2">Uncharacterized protein</fullName>
    </submittedName>
</protein>
<feature type="region of interest" description="Disordered" evidence="1">
    <location>
        <begin position="22"/>
        <end position="88"/>
    </location>
</feature>
<keyword evidence="3" id="KW-1185">Reference proteome</keyword>
<dbReference type="EMBL" id="CP093547">
    <property type="protein sequence ID" value="UNP30583.1"/>
    <property type="molecule type" value="Genomic_DNA"/>
</dbReference>
<feature type="compositionally biased region" description="Basic and acidic residues" evidence="1">
    <location>
        <begin position="49"/>
        <end position="59"/>
    </location>
</feature>
<evidence type="ECO:0000313" key="3">
    <source>
        <dbReference type="Proteomes" id="UP000829194"/>
    </source>
</evidence>
<sequence>MADSSGLLERLRLFISSFPRTRESSDFRADASKTLDARHTPSKSGARVRGNDEQKRSRDNNATAGKAPVYVAAKRGEPKRREGRGGGR</sequence>
<name>A0ABY3XG22_9GAMM</name>
<evidence type="ECO:0000313" key="2">
    <source>
        <dbReference type="EMBL" id="UNP30583.1"/>
    </source>
</evidence>
<evidence type="ECO:0000256" key="1">
    <source>
        <dbReference type="SAM" id="MobiDB-lite"/>
    </source>
</evidence>
<reference evidence="2 3" key="1">
    <citation type="submission" date="2022-03" db="EMBL/GenBank/DDBJ databases">
        <title>Complete genome sequence of Lysobacter capsici VKM B-2533 and Lysobacter gummosus 10.1.1, promising sources of lytic agents.</title>
        <authorList>
            <person name="Tarlachkov S.V."/>
            <person name="Kudryakova I.V."/>
            <person name="Afoshin A.S."/>
            <person name="Leontyevskaya E.A."/>
            <person name="Leontyevskaya N.V."/>
        </authorList>
    </citation>
    <scope>NUCLEOTIDE SEQUENCE [LARGE SCALE GENOMIC DNA]</scope>
    <source>
        <strain evidence="2 3">10.1.1</strain>
    </source>
</reference>
<feature type="compositionally biased region" description="Basic and acidic residues" evidence="1">
    <location>
        <begin position="22"/>
        <end position="39"/>
    </location>
</feature>
<proteinExistence type="predicted"/>
<organism evidence="2 3">
    <name type="scientific">Lysobacter gummosus</name>
    <dbReference type="NCBI Taxonomy" id="262324"/>
    <lineage>
        <taxon>Bacteria</taxon>
        <taxon>Pseudomonadati</taxon>
        <taxon>Pseudomonadota</taxon>
        <taxon>Gammaproteobacteria</taxon>
        <taxon>Lysobacterales</taxon>
        <taxon>Lysobacteraceae</taxon>
        <taxon>Lysobacter</taxon>
    </lineage>
</organism>
<gene>
    <name evidence="2" type="ORF">MOV92_04760</name>
</gene>
<dbReference type="Proteomes" id="UP000829194">
    <property type="component" value="Chromosome"/>
</dbReference>
<dbReference type="RefSeq" id="WP_148648744.1">
    <property type="nucleotide sequence ID" value="NZ_CP011131.1"/>
</dbReference>